<sequence>MFSVIKKYLVFLIIIYIATFSIAHKYEHANINKHIHEFHKNNLNDHVHLENEHNAFDAQDSHHPSLHKHLDDLFFRSARQKKTESRLFVSQIFIPQNAFLDISRFNVFKNLESYLQTTQYSSPFIFRNPPLLI</sequence>
<accession>A0A3B1DND1</accession>
<name>A0A3B1DND1_9ZZZZ</name>
<dbReference type="EMBL" id="UOGJ01000096">
    <property type="protein sequence ID" value="VAX36460.1"/>
    <property type="molecule type" value="Genomic_DNA"/>
</dbReference>
<organism evidence="1">
    <name type="scientific">hydrothermal vent metagenome</name>
    <dbReference type="NCBI Taxonomy" id="652676"/>
    <lineage>
        <taxon>unclassified sequences</taxon>
        <taxon>metagenomes</taxon>
        <taxon>ecological metagenomes</taxon>
    </lineage>
</organism>
<dbReference type="AlphaFoldDB" id="A0A3B1DND1"/>
<protein>
    <submittedName>
        <fullName evidence="1">Uncharacterized protein</fullName>
    </submittedName>
</protein>
<reference evidence="1" key="1">
    <citation type="submission" date="2018-06" db="EMBL/GenBank/DDBJ databases">
        <authorList>
            <person name="Zhirakovskaya E."/>
        </authorList>
    </citation>
    <scope>NUCLEOTIDE SEQUENCE</scope>
</reference>
<gene>
    <name evidence="1" type="ORF">MNBD_UNCLBAC01-494</name>
</gene>
<evidence type="ECO:0000313" key="1">
    <source>
        <dbReference type="EMBL" id="VAX36460.1"/>
    </source>
</evidence>
<proteinExistence type="predicted"/>